<evidence type="ECO:0000313" key="6">
    <source>
        <dbReference type="Proteomes" id="UP000054925"/>
    </source>
</evidence>
<dbReference type="InterPro" id="IPR027417">
    <property type="entry name" value="P-loop_NTPase"/>
</dbReference>
<dbReference type="InterPro" id="IPR018145">
    <property type="entry name" value="CagE_TrbE_VirB_cntrl_dom"/>
</dbReference>
<organism evidence="5 6">
    <name type="scientific">Caballeronia terrestris</name>
    <dbReference type="NCBI Taxonomy" id="1226301"/>
    <lineage>
        <taxon>Bacteria</taxon>
        <taxon>Pseudomonadati</taxon>
        <taxon>Pseudomonadota</taxon>
        <taxon>Betaproteobacteria</taxon>
        <taxon>Burkholderiales</taxon>
        <taxon>Burkholderiaceae</taxon>
        <taxon>Caballeronia</taxon>
    </lineage>
</organism>
<comment type="similarity">
    <text evidence="1">Belongs to the TrbE/VirB4 family.</text>
</comment>
<dbReference type="AlphaFoldDB" id="A0A158KCJ8"/>
<keyword evidence="2" id="KW-0547">Nucleotide-binding</keyword>
<dbReference type="SUPFAM" id="SSF52540">
    <property type="entry name" value="P-loop containing nucleoside triphosphate hydrolases"/>
    <property type="match status" value="1"/>
</dbReference>
<dbReference type="Gene3D" id="3.40.50.300">
    <property type="entry name" value="P-loop containing nucleotide triphosphate hydrolases"/>
    <property type="match status" value="2"/>
</dbReference>
<reference evidence="5" key="1">
    <citation type="submission" date="2016-01" db="EMBL/GenBank/DDBJ databases">
        <authorList>
            <person name="Peeters C."/>
        </authorList>
    </citation>
    <scope>NUCLEOTIDE SEQUENCE [LARGE SCALE GENOMIC DNA]</scope>
    <source>
        <strain evidence="5">LMG 22937</strain>
    </source>
</reference>
<accession>A0A158KCJ8</accession>
<gene>
    <name evidence="5" type="ORF">AWB67_05277</name>
</gene>
<evidence type="ECO:0000256" key="3">
    <source>
        <dbReference type="ARBA" id="ARBA00022840"/>
    </source>
</evidence>
<name>A0A158KCJ8_9BURK</name>
<keyword evidence="3" id="KW-0067">ATP-binding</keyword>
<evidence type="ECO:0000259" key="4">
    <source>
        <dbReference type="Pfam" id="PF03135"/>
    </source>
</evidence>
<proteinExistence type="inferred from homology"/>
<evidence type="ECO:0000256" key="2">
    <source>
        <dbReference type="ARBA" id="ARBA00022741"/>
    </source>
</evidence>
<dbReference type="GO" id="GO:0005524">
    <property type="term" value="F:ATP binding"/>
    <property type="evidence" value="ECO:0007669"/>
    <property type="project" value="UniProtKB-KW"/>
</dbReference>
<dbReference type="OrthoDB" id="9816422at2"/>
<comment type="caution">
    <text evidence="5">The sequence shown here is derived from an EMBL/GenBank/DDBJ whole genome shotgun (WGS) entry which is preliminary data.</text>
</comment>
<dbReference type="Proteomes" id="UP000054925">
    <property type="component" value="Unassembled WGS sequence"/>
</dbReference>
<dbReference type="PANTHER" id="PTHR30121">
    <property type="entry name" value="UNCHARACTERIZED PROTEIN YJGR-RELATED"/>
    <property type="match status" value="1"/>
</dbReference>
<dbReference type="PANTHER" id="PTHR30121:SF12">
    <property type="entry name" value="TYPE IV SECRETION SYSTEM PROTEIN CAGE"/>
    <property type="match status" value="1"/>
</dbReference>
<protein>
    <submittedName>
        <fullName evidence="5">Type IV secretion/conjugal transfer ATPase</fullName>
    </submittedName>
</protein>
<keyword evidence="6" id="KW-1185">Reference proteome</keyword>
<feature type="domain" description="CagE TrbE VirB component of type IV transporter system central" evidence="4">
    <location>
        <begin position="246"/>
        <end position="442"/>
    </location>
</feature>
<dbReference type="Pfam" id="PF03135">
    <property type="entry name" value="CagE_TrbE_VirB"/>
    <property type="match status" value="1"/>
</dbReference>
<dbReference type="InterPro" id="IPR051162">
    <property type="entry name" value="T4SS_component"/>
</dbReference>
<sequence>MAISVRHATADTGYRKEPSAVKFLPYSYHVTDHIVSTVTNEYLITFRVRGRSHESASDWEHINWRRDLNQLFKTVGNEHVKFWVHLHHHQTDRYPVSEFASTFARELDRKYRKRFEDVPLMTNDWYLSVVYNPVGDFTQKFLARFERPSREDLLDLQAEAIASLEDIASQVTGSMRAYGIETLGVYYRDERGNRIAATETEESDDEPDLDDILADANAAADTAADTDTADSAGPARARRAVPPGRQFAFSSALEFVSFLANDEWQPVPVTRDRARESMLYNRTVSSLFGDVMQSRRIDADKYIAGVEVVDFPETTEPGQLNILMEAEFEFVLSQQYCCMSSMAAGVFLSNQEKAMLETQDKSRSQIAQMADAADDVVSRRVTMGLYYGCLHVTADTPKQAQRRARAARVMLNACSVVAGSVGLASDAAWWSRLPGNHALAPRPVPINSMNYLSFAPFHNFMVGKPDGNPWGPAVALLKTVTGTPLFFNWHSSPINDNSLGHRPPGHAILLGKTGSGKTTLLNALISFSTKFRPRQFIYDVGLGMYPLVAALGGLYTVLRDGEPTGWQPAQLAPTTANIRMVKRLVRICAETSLEGPLTHDEVKQTNDAVEAVMGEESLFKQIETRTFTAIVQNVPRPYQVGAGERPSLASLLEPWCRGGEHGWLFDNDSDELDLSQRDVFGFDLTDFIVGPGQKAPIARTPLLMYLLYRVRSSIDGKRRVIQTFDEFAQYLDDPTITLEVKRGLKTDRKKDCIYVFATQEANDALDSTIGKTIVQACVTKVMLYNPEATPADYLDYLKLTQAELDAMLSIPEDSRQFVVKQGNQSALAVMDLTGMDDEIAILSGTPDNAERLDSVMRRLGTDDPDKWMPAYFDAVRRKA</sequence>
<evidence type="ECO:0000256" key="1">
    <source>
        <dbReference type="ARBA" id="ARBA00006512"/>
    </source>
</evidence>
<dbReference type="EMBL" id="FCOL02000045">
    <property type="protein sequence ID" value="SAL78519.1"/>
    <property type="molecule type" value="Genomic_DNA"/>
</dbReference>
<evidence type="ECO:0000313" key="5">
    <source>
        <dbReference type="EMBL" id="SAL78519.1"/>
    </source>
</evidence>